<sequence length="100" mass="11116">MKIHGIDVDPQGRCAHWHSECDVVANTCGACHKLWACSLCHDELADHRFVGVDKHLRSVMCGACGYMMTHAEYGAACPSCGHPFNPGCKLHENVYFRDVR</sequence>
<dbReference type="SUPFAM" id="SSF161219">
    <property type="entry name" value="CHY zinc finger-like"/>
    <property type="match status" value="1"/>
</dbReference>
<evidence type="ECO:0000313" key="5">
    <source>
        <dbReference type="EMBL" id="NJJ04384.1"/>
    </source>
</evidence>
<evidence type="ECO:0000256" key="1">
    <source>
        <dbReference type="ARBA" id="ARBA00022723"/>
    </source>
</evidence>
<evidence type="ECO:0000259" key="4">
    <source>
        <dbReference type="PROSITE" id="PS51266"/>
    </source>
</evidence>
<protein>
    <recommendedName>
        <fullName evidence="4">CHY-type domain-containing protein</fullName>
    </recommendedName>
</protein>
<keyword evidence="2" id="KW-0863">Zinc-finger</keyword>
<keyword evidence="1" id="KW-0479">Metal-binding</keyword>
<dbReference type="InterPro" id="IPR008913">
    <property type="entry name" value="Znf_CHY"/>
</dbReference>
<dbReference type="InterPro" id="IPR037274">
    <property type="entry name" value="Znf_CHY_sf"/>
</dbReference>
<keyword evidence="3" id="KW-0862">Zinc</keyword>
<accession>A0AAP7CCW3</accession>
<gene>
    <name evidence="5" type="ORF">HC138_08495</name>
</gene>
<feature type="domain" description="CHY-type" evidence="4">
    <location>
        <begin position="7"/>
        <end position="82"/>
    </location>
</feature>
<reference evidence="5 6" key="1">
    <citation type="submission" date="2020-03" db="EMBL/GenBank/DDBJ databases">
        <title>Draft genome sequences of bacterial isolates from the female urobiome.</title>
        <authorList>
            <person name="Miller-Ensminger T."/>
            <person name="Wolfe A.J."/>
            <person name="Putonti C."/>
        </authorList>
    </citation>
    <scope>NUCLEOTIDE SEQUENCE [LARGE SCALE GENOMIC DNA]</scope>
    <source>
        <strain evidence="5 6">UMB8490</strain>
    </source>
</reference>
<dbReference type="AlphaFoldDB" id="A0AAP7CCW3"/>
<dbReference type="Proteomes" id="UP000591626">
    <property type="component" value="Unassembled WGS sequence"/>
</dbReference>
<evidence type="ECO:0000256" key="2">
    <source>
        <dbReference type="ARBA" id="ARBA00022771"/>
    </source>
</evidence>
<dbReference type="InterPro" id="IPR016694">
    <property type="entry name" value="UCP017292"/>
</dbReference>
<name>A0AAP7CCW3_9CORY</name>
<proteinExistence type="predicted"/>
<dbReference type="GO" id="GO:0008270">
    <property type="term" value="F:zinc ion binding"/>
    <property type="evidence" value="ECO:0007669"/>
    <property type="project" value="UniProtKB-KW"/>
</dbReference>
<organism evidence="5 6">
    <name type="scientific">Corynebacterium coyleae</name>
    <dbReference type="NCBI Taxonomy" id="53374"/>
    <lineage>
        <taxon>Bacteria</taxon>
        <taxon>Bacillati</taxon>
        <taxon>Actinomycetota</taxon>
        <taxon>Actinomycetes</taxon>
        <taxon>Mycobacteriales</taxon>
        <taxon>Corynebacteriaceae</taxon>
        <taxon>Corynebacterium</taxon>
    </lineage>
</organism>
<evidence type="ECO:0000256" key="3">
    <source>
        <dbReference type="ARBA" id="ARBA00022833"/>
    </source>
</evidence>
<dbReference type="PIRSF" id="PIRSF017292">
    <property type="entry name" value="UCP017292_Znf_CHY"/>
    <property type="match status" value="1"/>
</dbReference>
<dbReference type="PROSITE" id="PS51266">
    <property type="entry name" value="ZF_CHY"/>
    <property type="match status" value="1"/>
</dbReference>
<dbReference type="EMBL" id="JAAUVV010000016">
    <property type="protein sequence ID" value="NJJ04384.1"/>
    <property type="molecule type" value="Genomic_DNA"/>
</dbReference>
<comment type="caution">
    <text evidence="5">The sequence shown here is derived from an EMBL/GenBank/DDBJ whole genome shotgun (WGS) entry which is preliminary data.</text>
</comment>
<evidence type="ECO:0000313" key="6">
    <source>
        <dbReference type="Proteomes" id="UP000591626"/>
    </source>
</evidence>